<dbReference type="KEGG" id="psin:CAK95_24460"/>
<dbReference type="STRING" id="1235591.CAK95_24460"/>
<feature type="region of interest" description="Disordered" evidence="1">
    <location>
        <begin position="376"/>
        <end position="410"/>
    </location>
</feature>
<organism evidence="2 3">
    <name type="scientific">Pseudorhodoplanes sinuspersici</name>
    <dbReference type="NCBI Taxonomy" id="1235591"/>
    <lineage>
        <taxon>Bacteria</taxon>
        <taxon>Pseudomonadati</taxon>
        <taxon>Pseudomonadota</taxon>
        <taxon>Alphaproteobacteria</taxon>
        <taxon>Hyphomicrobiales</taxon>
        <taxon>Pseudorhodoplanes</taxon>
    </lineage>
</organism>
<reference evidence="2 3" key="1">
    <citation type="submission" date="2017-05" db="EMBL/GenBank/DDBJ databases">
        <title>Full genome sequence of Pseudorhodoplanes sinuspersici.</title>
        <authorList>
            <person name="Dastgheib S.M.M."/>
            <person name="Shavandi M."/>
            <person name="Tirandaz H."/>
        </authorList>
    </citation>
    <scope>NUCLEOTIDE SEQUENCE [LARGE SCALE GENOMIC DNA]</scope>
    <source>
        <strain evidence="2 3">RIPI110</strain>
    </source>
</reference>
<dbReference type="EMBL" id="CP021112">
    <property type="protein sequence ID" value="ARQ01897.1"/>
    <property type="molecule type" value="Genomic_DNA"/>
</dbReference>
<evidence type="ECO:0000313" key="3">
    <source>
        <dbReference type="Proteomes" id="UP000194137"/>
    </source>
</evidence>
<evidence type="ECO:0000313" key="2">
    <source>
        <dbReference type="EMBL" id="ARQ01897.1"/>
    </source>
</evidence>
<sequence>MAWASDQTWGGCSHRSAIYAIANHANDNWFCWAKHQTLADESEQSVDSVGRRIQEFVNGGMVRRVKLKRHGRRTHDFLILKPSPYFDAPLEVIEQFIPRGCDIMDEGDAAANCGSAAGDENAVPQRDSEINATAACGSAETLTLPQPAVDATALVREPIEPLSEPEDSPHAPHGGQAVADAEKEIEGWQDFKSAFEADKVPIARPSIAAKEFDALKREDRKLVTQAARGLIAHRSRERRPSGKPSAQTFIRERDAWPGWIKLAPTDPVALVFVPEDSREYAAVSSLCRIGGKQPPMVRYDERQQRRGYWRHAKVPADLLALAEFAHVPDADWHVVEDKTDEFYAWARRISEWTGARTEAQVVMLDGFTEIEIRPGHTMRAQKRTSGLRVPSRWPPRKDGTFGSDANDTAA</sequence>
<evidence type="ECO:0000256" key="1">
    <source>
        <dbReference type="SAM" id="MobiDB-lite"/>
    </source>
</evidence>
<evidence type="ECO:0008006" key="4">
    <source>
        <dbReference type="Google" id="ProtNLM"/>
    </source>
</evidence>
<keyword evidence="3" id="KW-1185">Reference proteome</keyword>
<dbReference type="Proteomes" id="UP000194137">
    <property type="component" value="Chromosome"/>
</dbReference>
<name>A0A1W6ZWX5_9HYPH</name>
<accession>A0A1W6ZWX5</accession>
<dbReference type="AlphaFoldDB" id="A0A1W6ZWX5"/>
<protein>
    <recommendedName>
        <fullName evidence="4">DnaA N-terminal domain-containing protein</fullName>
    </recommendedName>
</protein>
<proteinExistence type="predicted"/>
<gene>
    <name evidence="2" type="ORF">CAK95_24460</name>
</gene>